<feature type="region of interest" description="Disordered" evidence="4">
    <location>
        <begin position="387"/>
        <end position="413"/>
    </location>
</feature>
<evidence type="ECO:0000313" key="6">
    <source>
        <dbReference type="EMBL" id="RKP25780.1"/>
    </source>
</evidence>
<evidence type="ECO:0000313" key="7">
    <source>
        <dbReference type="Proteomes" id="UP000278143"/>
    </source>
</evidence>
<evidence type="ECO:0000256" key="2">
    <source>
        <dbReference type="ARBA" id="ARBA00022895"/>
    </source>
</evidence>
<name>A0A4P9Z2S8_9FUNG</name>
<dbReference type="SMART" id="SM00559">
    <property type="entry name" value="Ku78"/>
    <property type="match status" value="1"/>
</dbReference>
<dbReference type="Gene3D" id="4.10.970.10">
    <property type="entry name" value="Ku70, bridge and pillars"/>
    <property type="match status" value="1"/>
</dbReference>
<dbReference type="GO" id="GO:0003690">
    <property type="term" value="F:double-stranded DNA binding"/>
    <property type="evidence" value="ECO:0007669"/>
    <property type="project" value="TreeGrafter"/>
</dbReference>
<dbReference type="PANTHER" id="PTHR12604:SF2">
    <property type="entry name" value="X-RAY REPAIR CROSS-COMPLEMENTING PROTEIN 6"/>
    <property type="match status" value="1"/>
</dbReference>
<dbReference type="GO" id="GO:0006303">
    <property type="term" value="P:double-strand break repair via nonhomologous end joining"/>
    <property type="evidence" value="ECO:0007669"/>
    <property type="project" value="InterPro"/>
</dbReference>
<dbReference type="OrthoDB" id="3249161at2759"/>
<dbReference type="CDD" id="cd00788">
    <property type="entry name" value="KU70"/>
    <property type="match status" value="1"/>
</dbReference>
<dbReference type="Pfam" id="PF03730">
    <property type="entry name" value="Ku_C"/>
    <property type="match status" value="1"/>
</dbReference>
<gene>
    <name evidence="6" type="ORF">SYNPS1DRAFT_28495</name>
</gene>
<dbReference type="AlphaFoldDB" id="A0A4P9Z2S8"/>
<reference evidence="7" key="1">
    <citation type="journal article" date="2018" name="Nat. Microbiol.">
        <title>Leveraging single-cell genomics to expand the fungal tree of life.</title>
        <authorList>
            <person name="Ahrendt S.R."/>
            <person name="Quandt C.A."/>
            <person name="Ciobanu D."/>
            <person name="Clum A."/>
            <person name="Salamov A."/>
            <person name="Andreopoulos B."/>
            <person name="Cheng J.F."/>
            <person name="Woyke T."/>
            <person name="Pelin A."/>
            <person name="Henrissat B."/>
            <person name="Reynolds N.K."/>
            <person name="Benny G.L."/>
            <person name="Smith M.E."/>
            <person name="James T.Y."/>
            <person name="Grigoriev I.V."/>
        </authorList>
    </citation>
    <scope>NUCLEOTIDE SEQUENCE [LARGE SCALE GENOMIC DNA]</scope>
    <source>
        <strain evidence="7">Benny S71-1</strain>
    </source>
</reference>
<sequence>MSTPWEFDADAVTAEGDASPSQRTSSFDGLERVHLWQGLEPLHVDQARQLERWMHGMALCKQDIHVQLFPIYPLDPWTTPTQAYKELLLDPFNACSYEYNDMPTVVDTSSEYDELLARLERHMTRKRVQARLPFRLTQYLVIGLRIFNLVYRRRKQTPKLVYHDRESSHRMQAQPQYVVQSTHEPVDKEELQYYYRLGGDKVQWALTVCDVDIKVVFTEEEWKAMTDFGQPGVRLLGFKSQESLKLHHTVLPPWFAYPDEEAYSGSITAFTALLRVLAERRKVAIARMVMWANSEPRLVALLPQLEVRDVHGQVEPPGFHVITLPFVDAVRQYPVPESTGASEGQVSLAKGIISQMAFKKSYQPQQFHNYALQCHYRRLQATALEEEEEAAPEPMFDDTLPKNELIHKVGDGD</sequence>
<dbReference type="GO" id="GO:0003678">
    <property type="term" value="F:DNA helicase activity"/>
    <property type="evidence" value="ECO:0007669"/>
    <property type="project" value="InterPro"/>
</dbReference>
<evidence type="ECO:0000259" key="5">
    <source>
        <dbReference type="SMART" id="SM00559"/>
    </source>
</evidence>
<dbReference type="Pfam" id="PF02735">
    <property type="entry name" value="Ku"/>
    <property type="match status" value="1"/>
</dbReference>
<dbReference type="InterPro" id="IPR027388">
    <property type="entry name" value="Ku70_bridge/pillars_dom_sf"/>
</dbReference>
<proteinExistence type="predicted"/>
<comment type="subcellular location">
    <subcellularLocation>
        <location evidence="1">Chromosome</location>
        <location evidence="1">Telomere</location>
    </subcellularLocation>
</comment>
<feature type="domain" description="Ku" evidence="5">
    <location>
        <begin position="183"/>
        <end position="341"/>
    </location>
</feature>
<dbReference type="Proteomes" id="UP000278143">
    <property type="component" value="Unassembled WGS sequence"/>
</dbReference>
<keyword evidence="3" id="KW-0238">DNA-binding</keyword>
<evidence type="ECO:0000256" key="4">
    <source>
        <dbReference type="SAM" id="MobiDB-lite"/>
    </source>
</evidence>
<dbReference type="InterPro" id="IPR006164">
    <property type="entry name" value="DNA_bd_Ku70/Ku80"/>
</dbReference>
<dbReference type="GO" id="GO:0042162">
    <property type="term" value="F:telomeric DNA binding"/>
    <property type="evidence" value="ECO:0007669"/>
    <property type="project" value="TreeGrafter"/>
</dbReference>
<dbReference type="InterPro" id="IPR005160">
    <property type="entry name" value="Ku_C"/>
</dbReference>
<protein>
    <submittedName>
        <fullName evidence="6">SPOC like C-terminal domain-containing protein</fullName>
    </submittedName>
</protein>
<feature type="compositionally biased region" description="Basic and acidic residues" evidence="4">
    <location>
        <begin position="399"/>
        <end position="413"/>
    </location>
</feature>
<dbReference type="EMBL" id="KZ989620">
    <property type="protein sequence ID" value="RKP25780.1"/>
    <property type="molecule type" value="Genomic_DNA"/>
</dbReference>
<feature type="region of interest" description="Disordered" evidence="4">
    <location>
        <begin position="1"/>
        <end position="25"/>
    </location>
</feature>
<dbReference type="PANTHER" id="PTHR12604">
    <property type="entry name" value="KU AUTOANTIGEN DNA HELICASE"/>
    <property type="match status" value="1"/>
</dbReference>
<evidence type="ECO:0000256" key="3">
    <source>
        <dbReference type="ARBA" id="ARBA00023125"/>
    </source>
</evidence>
<keyword evidence="2" id="KW-0158">Chromosome</keyword>
<dbReference type="GO" id="GO:0043564">
    <property type="term" value="C:Ku70:Ku80 complex"/>
    <property type="evidence" value="ECO:0007669"/>
    <property type="project" value="TreeGrafter"/>
</dbReference>
<accession>A0A4P9Z2S8</accession>
<dbReference type="GO" id="GO:0000723">
    <property type="term" value="P:telomere maintenance"/>
    <property type="evidence" value="ECO:0007669"/>
    <property type="project" value="TreeGrafter"/>
</dbReference>
<dbReference type="Gene3D" id="1.10.1600.10">
    <property type="match status" value="1"/>
</dbReference>
<dbReference type="InterPro" id="IPR016194">
    <property type="entry name" value="SPOC-like_C_dom_sf"/>
</dbReference>
<evidence type="ECO:0000256" key="1">
    <source>
        <dbReference type="ARBA" id="ARBA00004574"/>
    </source>
</evidence>
<keyword evidence="7" id="KW-1185">Reference proteome</keyword>
<dbReference type="GO" id="GO:0000781">
    <property type="term" value="C:chromosome, telomeric region"/>
    <property type="evidence" value="ECO:0007669"/>
    <property type="project" value="UniProtKB-SubCell"/>
</dbReference>
<keyword evidence="2" id="KW-0779">Telomere</keyword>
<dbReference type="InterPro" id="IPR047087">
    <property type="entry name" value="KU70_core_dom"/>
</dbReference>
<dbReference type="SUPFAM" id="SSF100939">
    <property type="entry name" value="SPOC domain-like"/>
    <property type="match status" value="1"/>
</dbReference>
<organism evidence="6 7">
    <name type="scientific">Syncephalis pseudoplumigaleata</name>
    <dbReference type="NCBI Taxonomy" id="1712513"/>
    <lineage>
        <taxon>Eukaryota</taxon>
        <taxon>Fungi</taxon>
        <taxon>Fungi incertae sedis</taxon>
        <taxon>Zoopagomycota</taxon>
        <taxon>Zoopagomycotina</taxon>
        <taxon>Zoopagomycetes</taxon>
        <taxon>Zoopagales</taxon>
        <taxon>Piptocephalidaceae</taxon>
        <taxon>Syncephalis</taxon>
    </lineage>
</organism>
<dbReference type="Gene3D" id="2.40.290.10">
    <property type="match status" value="1"/>
</dbReference>